<keyword evidence="7" id="KW-1185">Reference proteome</keyword>
<dbReference type="GO" id="GO:0046914">
    <property type="term" value="F:transition metal ion binding"/>
    <property type="evidence" value="ECO:0007669"/>
    <property type="project" value="TreeGrafter"/>
</dbReference>
<dbReference type="InterPro" id="IPR058647">
    <property type="entry name" value="BSH_CzcB-like"/>
</dbReference>
<sequence length="374" mass="39023">MFTFFKFFVRGAFVWALSAWVLGALAQVAPAQSTASSPLLLSLNAKQQASLGVQVATVQASTGGQLLASATVVMPPGKEFTVSAPYAGQVSRLLVGVGDTVKAGAALAHFTSPMLGDARRLLNEASLDYKNASAAAQRDQAMFDEGIIPAVRLQLSRSKQEAAQAQLHAREAELTAAGMRFDANTGYATGTLKAPLSGTVSEAFVAVGQRVEAGAMLFKLADSSQLQLDVQLSSDKAAQLQVGDEVSIASRNAKAKIIGVSRAVDASQLARARATVTSRGSLQAGELVSVTVHAKGKAGFAKPDTQWLVPARAVTQWRGKPWLFVANDKGFEAQTVNVISSTDDLSLVEAALPAGSKVAVTGIASLRALLQKDE</sequence>
<dbReference type="GO" id="GO:0016020">
    <property type="term" value="C:membrane"/>
    <property type="evidence" value="ECO:0007669"/>
    <property type="project" value="InterPro"/>
</dbReference>
<dbReference type="RefSeq" id="WP_108401417.1">
    <property type="nucleotide sequence ID" value="NZ_NESP01000001.1"/>
</dbReference>
<evidence type="ECO:0000259" key="5">
    <source>
        <dbReference type="Pfam" id="PF25975"/>
    </source>
</evidence>
<proteinExistence type="inferred from homology"/>
<dbReference type="GO" id="GO:0030288">
    <property type="term" value="C:outer membrane-bounded periplasmic space"/>
    <property type="evidence" value="ECO:0007669"/>
    <property type="project" value="TreeGrafter"/>
</dbReference>
<evidence type="ECO:0000259" key="4">
    <source>
        <dbReference type="Pfam" id="PF25973"/>
    </source>
</evidence>
<reference evidence="6 7" key="1">
    <citation type="submission" date="2017-04" db="EMBL/GenBank/DDBJ databases">
        <title>Unexpected and diverse lifestyles within the genus Limnohabitans.</title>
        <authorList>
            <person name="Kasalicky V."/>
            <person name="Mehrshad M."/>
            <person name="Andrei S.-A."/>
            <person name="Salcher M."/>
            <person name="Kratochvilova H."/>
            <person name="Simek K."/>
            <person name="Ghai R."/>
        </authorList>
    </citation>
    <scope>NUCLEOTIDE SEQUENCE [LARGE SCALE GENOMIC DNA]</scope>
    <source>
        <strain evidence="6 7">MWH-C5</strain>
    </source>
</reference>
<keyword evidence="3" id="KW-0732">Signal</keyword>
<dbReference type="InterPro" id="IPR006143">
    <property type="entry name" value="RND_pump_MFP"/>
</dbReference>
<comment type="similarity">
    <text evidence="1">Belongs to the membrane fusion protein (MFP) (TC 8.A.1) family.</text>
</comment>
<evidence type="ECO:0000313" key="7">
    <source>
        <dbReference type="Proteomes" id="UP000251341"/>
    </source>
</evidence>
<dbReference type="AlphaFoldDB" id="A0A315EQM7"/>
<dbReference type="Gene3D" id="2.40.50.100">
    <property type="match status" value="1"/>
</dbReference>
<evidence type="ECO:0000256" key="2">
    <source>
        <dbReference type="ARBA" id="ARBA00022448"/>
    </source>
</evidence>
<name>A0A315EQM7_9BURK</name>
<dbReference type="Pfam" id="PF25975">
    <property type="entry name" value="CzcB_C"/>
    <property type="match status" value="1"/>
</dbReference>
<feature type="chain" id="PRO_5016310895" evidence="3">
    <location>
        <begin position="27"/>
        <end position="374"/>
    </location>
</feature>
<keyword evidence="2" id="KW-0813">Transport</keyword>
<organism evidence="6 7">
    <name type="scientific">Limnohabitans curvus</name>
    <dbReference type="NCBI Taxonomy" id="323423"/>
    <lineage>
        <taxon>Bacteria</taxon>
        <taxon>Pseudomonadati</taxon>
        <taxon>Pseudomonadota</taxon>
        <taxon>Betaproteobacteria</taxon>
        <taxon>Burkholderiales</taxon>
        <taxon>Comamonadaceae</taxon>
        <taxon>Limnohabitans</taxon>
    </lineage>
</organism>
<dbReference type="InterPro" id="IPR058649">
    <property type="entry name" value="CzcB_C"/>
</dbReference>
<dbReference type="EMBL" id="NESP01000001">
    <property type="protein sequence ID" value="PUE58252.1"/>
    <property type="molecule type" value="Genomic_DNA"/>
</dbReference>
<evidence type="ECO:0000256" key="1">
    <source>
        <dbReference type="ARBA" id="ARBA00009477"/>
    </source>
</evidence>
<evidence type="ECO:0000313" key="6">
    <source>
        <dbReference type="EMBL" id="PUE58252.1"/>
    </source>
</evidence>
<dbReference type="GO" id="GO:0022857">
    <property type="term" value="F:transmembrane transporter activity"/>
    <property type="evidence" value="ECO:0007669"/>
    <property type="project" value="InterPro"/>
</dbReference>
<gene>
    <name evidence="6" type="ORF">B9Z44_00710</name>
</gene>
<dbReference type="SUPFAM" id="SSF111369">
    <property type="entry name" value="HlyD-like secretion proteins"/>
    <property type="match status" value="1"/>
</dbReference>
<dbReference type="GO" id="GO:0060003">
    <property type="term" value="P:copper ion export"/>
    <property type="evidence" value="ECO:0007669"/>
    <property type="project" value="TreeGrafter"/>
</dbReference>
<dbReference type="Gene3D" id="2.40.420.20">
    <property type="match status" value="1"/>
</dbReference>
<comment type="caution">
    <text evidence="6">The sequence shown here is derived from an EMBL/GenBank/DDBJ whole genome shotgun (WGS) entry which is preliminary data.</text>
</comment>
<accession>A0A315EQM7</accession>
<feature type="signal peptide" evidence="3">
    <location>
        <begin position="1"/>
        <end position="26"/>
    </location>
</feature>
<feature type="domain" description="CzcB-like C-terminal circularly permuted SH3-like" evidence="5">
    <location>
        <begin position="309"/>
        <end position="362"/>
    </location>
</feature>
<dbReference type="Gene3D" id="1.10.287.470">
    <property type="entry name" value="Helix hairpin bin"/>
    <property type="match status" value="1"/>
</dbReference>
<dbReference type="InterPro" id="IPR051909">
    <property type="entry name" value="MFP_Cation_Efflux"/>
</dbReference>
<evidence type="ECO:0000256" key="3">
    <source>
        <dbReference type="SAM" id="SignalP"/>
    </source>
</evidence>
<dbReference type="Gene3D" id="2.40.30.170">
    <property type="match status" value="1"/>
</dbReference>
<dbReference type="Proteomes" id="UP000251341">
    <property type="component" value="Unassembled WGS sequence"/>
</dbReference>
<dbReference type="PANTHER" id="PTHR30097:SF4">
    <property type="entry name" value="SLR6042 PROTEIN"/>
    <property type="match status" value="1"/>
</dbReference>
<dbReference type="NCBIfam" id="TIGR01730">
    <property type="entry name" value="RND_mfp"/>
    <property type="match status" value="1"/>
</dbReference>
<dbReference type="PANTHER" id="PTHR30097">
    <property type="entry name" value="CATION EFFLUX SYSTEM PROTEIN CUSB"/>
    <property type="match status" value="1"/>
</dbReference>
<dbReference type="GO" id="GO:0015679">
    <property type="term" value="P:plasma membrane copper ion transport"/>
    <property type="evidence" value="ECO:0007669"/>
    <property type="project" value="TreeGrafter"/>
</dbReference>
<protein>
    <submittedName>
        <fullName evidence="6">Uncharacterized protein</fullName>
    </submittedName>
</protein>
<dbReference type="Pfam" id="PF25973">
    <property type="entry name" value="BSH_CzcB"/>
    <property type="match status" value="1"/>
</dbReference>
<feature type="domain" description="CzcB-like barrel-sandwich hybrid" evidence="4">
    <location>
        <begin position="81"/>
        <end position="222"/>
    </location>
</feature>